<dbReference type="FunFam" id="3.40.50.720:FF:000084">
    <property type="entry name" value="Short-chain dehydrogenase reductase"/>
    <property type="match status" value="1"/>
</dbReference>
<dbReference type="Pfam" id="PF13561">
    <property type="entry name" value="adh_short_C2"/>
    <property type="match status" value="1"/>
</dbReference>
<evidence type="ECO:0000256" key="1">
    <source>
        <dbReference type="ARBA" id="ARBA00006484"/>
    </source>
</evidence>
<dbReference type="EMBL" id="JACRSO010000001">
    <property type="protein sequence ID" value="MBC8528480.1"/>
    <property type="molecule type" value="Genomic_DNA"/>
</dbReference>
<dbReference type="PANTHER" id="PTHR42760">
    <property type="entry name" value="SHORT-CHAIN DEHYDROGENASES/REDUCTASES FAMILY MEMBER"/>
    <property type="match status" value="1"/>
</dbReference>
<accession>A0A926D198</accession>
<dbReference type="SUPFAM" id="SSF51735">
    <property type="entry name" value="NAD(P)-binding Rossmann-fold domains"/>
    <property type="match status" value="1"/>
</dbReference>
<gene>
    <name evidence="3" type="ORF">H8699_03395</name>
</gene>
<sequence length="259" mass="27424">MIDYKKVDGSFSLVGKTCLVTGAANGIGKASATLYASKGANVALVDLQESVHDVAQALAKEYGVKTISIIGDITNKESIANMIDKTKAAFGGIDVLANIAGAVELEDAEKLPEEYWDKMMAVNAKGTFLMCQLVGCEMIAQGRGGKIVNIASQAGFIALDKHVAYTASKAAIIGMTKVLGFEWAEFGINVNAVSPTVVLTEMGEKAWQGEVAENMKKRIPANRFAYPDEIAAAVLFLSCNESNMITGENLVVDGGFTIK</sequence>
<dbReference type="Proteomes" id="UP000654279">
    <property type="component" value="Unassembled WGS sequence"/>
</dbReference>
<dbReference type="PRINTS" id="PR00081">
    <property type="entry name" value="GDHRDH"/>
</dbReference>
<dbReference type="PRINTS" id="PR00080">
    <property type="entry name" value="SDRFAMILY"/>
</dbReference>
<dbReference type="GO" id="GO:0016616">
    <property type="term" value="F:oxidoreductase activity, acting on the CH-OH group of donors, NAD or NADP as acceptor"/>
    <property type="evidence" value="ECO:0007669"/>
    <property type="project" value="TreeGrafter"/>
</dbReference>
<dbReference type="CDD" id="cd05233">
    <property type="entry name" value="SDR_c"/>
    <property type="match status" value="1"/>
</dbReference>
<proteinExistence type="inferred from homology"/>
<dbReference type="PROSITE" id="PS00061">
    <property type="entry name" value="ADH_SHORT"/>
    <property type="match status" value="1"/>
</dbReference>
<evidence type="ECO:0000313" key="3">
    <source>
        <dbReference type="EMBL" id="MBC8528480.1"/>
    </source>
</evidence>
<name>A0A926D198_9FIRM</name>
<comment type="caution">
    <text evidence="3">The sequence shown here is derived from an EMBL/GenBank/DDBJ whole genome shotgun (WGS) entry which is preliminary data.</text>
</comment>
<reference evidence="3" key="1">
    <citation type="submission" date="2020-08" db="EMBL/GenBank/DDBJ databases">
        <title>Genome public.</title>
        <authorList>
            <person name="Liu C."/>
            <person name="Sun Q."/>
        </authorList>
    </citation>
    <scope>NUCLEOTIDE SEQUENCE</scope>
    <source>
        <strain evidence="3">NSJ-44</strain>
    </source>
</reference>
<dbReference type="AlphaFoldDB" id="A0A926D198"/>
<organism evidence="3 4">
    <name type="scientific">Luoshenia tenuis</name>
    <dbReference type="NCBI Taxonomy" id="2763654"/>
    <lineage>
        <taxon>Bacteria</taxon>
        <taxon>Bacillati</taxon>
        <taxon>Bacillota</taxon>
        <taxon>Clostridia</taxon>
        <taxon>Christensenellales</taxon>
        <taxon>Christensenellaceae</taxon>
        <taxon>Luoshenia</taxon>
    </lineage>
</organism>
<dbReference type="Gene3D" id="3.40.50.720">
    <property type="entry name" value="NAD(P)-binding Rossmann-like Domain"/>
    <property type="match status" value="1"/>
</dbReference>
<keyword evidence="4" id="KW-1185">Reference proteome</keyword>
<evidence type="ECO:0000313" key="4">
    <source>
        <dbReference type="Proteomes" id="UP000654279"/>
    </source>
</evidence>
<comment type="similarity">
    <text evidence="1">Belongs to the short-chain dehydrogenases/reductases (SDR) family.</text>
</comment>
<dbReference type="InterPro" id="IPR002347">
    <property type="entry name" value="SDR_fam"/>
</dbReference>
<dbReference type="InterPro" id="IPR020904">
    <property type="entry name" value="Sc_DH/Rdtase_CS"/>
</dbReference>
<dbReference type="NCBIfam" id="NF005309">
    <property type="entry name" value="PRK06841.1"/>
    <property type="match status" value="1"/>
</dbReference>
<evidence type="ECO:0000256" key="2">
    <source>
        <dbReference type="ARBA" id="ARBA00023002"/>
    </source>
</evidence>
<dbReference type="InterPro" id="IPR036291">
    <property type="entry name" value="NAD(P)-bd_dom_sf"/>
</dbReference>
<dbReference type="PANTHER" id="PTHR42760:SF115">
    <property type="entry name" value="3-OXOACYL-[ACYL-CARRIER-PROTEIN] REDUCTASE FABG"/>
    <property type="match status" value="1"/>
</dbReference>
<keyword evidence="2" id="KW-0560">Oxidoreductase</keyword>
<dbReference type="GO" id="GO:0008206">
    <property type="term" value="P:bile acid metabolic process"/>
    <property type="evidence" value="ECO:0007669"/>
    <property type="project" value="UniProtKB-ARBA"/>
</dbReference>
<protein>
    <submittedName>
        <fullName evidence="3">D-threitol dehydrogenase</fullName>
    </submittedName>
</protein>